<evidence type="ECO:0000313" key="1">
    <source>
        <dbReference type="EMBL" id="KAF2613544.1"/>
    </source>
</evidence>
<gene>
    <name evidence="1" type="ORF">F2Q70_00010051</name>
</gene>
<dbReference type="AlphaFoldDB" id="A0A8S9M0N9"/>
<proteinExistence type="predicted"/>
<protein>
    <submittedName>
        <fullName evidence="1">Uncharacterized protein</fullName>
    </submittedName>
</protein>
<dbReference type="EMBL" id="QGKY02000089">
    <property type="protein sequence ID" value="KAF2613544.1"/>
    <property type="molecule type" value="Genomic_DNA"/>
</dbReference>
<sequence length="71" mass="8438">MKGCRRRFHLLPTHRFSLNSRHCRPPLYFFDSSKCIAKGKSSLLVELVSRRVRKCDRPERPPEPHLLHIDD</sequence>
<comment type="caution">
    <text evidence="1">The sequence shown here is derived from an EMBL/GenBank/DDBJ whole genome shotgun (WGS) entry which is preliminary data.</text>
</comment>
<accession>A0A8S9M0N9</accession>
<reference evidence="1" key="1">
    <citation type="submission" date="2019-12" db="EMBL/GenBank/DDBJ databases">
        <title>Genome sequencing and annotation of Brassica cretica.</title>
        <authorList>
            <person name="Studholme D.J."/>
            <person name="Sarris P.F."/>
        </authorList>
    </citation>
    <scope>NUCLEOTIDE SEQUENCE</scope>
    <source>
        <strain evidence="1">PFS-102/07</strain>
        <tissue evidence="1">Leaf</tissue>
    </source>
</reference>
<organism evidence="1">
    <name type="scientific">Brassica cretica</name>
    <name type="common">Mustard</name>
    <dbReference type="NCBI Taxonomy" id="69181"/>
    <lineage>
        <taxon>Eukaryota</taxon>
        <taxon>Viridiplantae</taxon>
        <taxon>Streptophyta</taxon>
        <taxon>Embryophyta</taxon>
        <taxon>Tracheophyta</taxon>
        <taxon>Spermatophyta</taxon>
        <taxon>Magnoliopsida</taxon>
        <taxon>eudicotyledons</taxon>
        <taxon>Gunneridae</taxon>
        <taxon>Pentapetalae</taxon>
        <taxon>rosids</taxon>
        <taxon>malvids</taxon>
        <taxon>Brassicales</taxon>
        <taxon>Brassicaceae</taxon>
        <taxon>Brassiceae</taxon>
        <taxon>Brassica</taxon>
    </lineage>
</organism>
<name>A0A8S9M0N9_BRACR</name>